<gene>
    <name evidence="1" type="ORF">EDD36DRAFT_135012</name>
</gene>
<proteinExistence type="predicted"/>
<dbReference type="EMBL" id="MU404351">
    <property type="protein sequence ID" value="KAI1616431.1"/>
    <property type="molecule type" value="Genomic_DNA"/>
</dbReference>
<evidence type="ECO:0000313" key="2">
    <source>
        <dbReference type="Proteomes" id="UP001203852"/>
    </source>
</evidence>
<organism evidence="1 2">
    <name type="scientific">Exophiala viscosa</name>
    <dbReference type="NCBI Taxonomy" id="2486360"/>
    <lineage>
        <taxon>Eukaryota</taxon>
        <taxon>Fungi</taxon>
        <taxon>Dikarya</taxon>
        <taxon>Ascomycota</taxon>
        <taxon>Pezizomycotina</taxon>
        <taxon>Eurotiomycetes</taxon>
        <taxon>Chaetothyriomycetidae</taxon>
        <taxon>Chaetothyriales</taxon>
        <taxon>Herpotrichiellaceae</taxon>
        <taxon>Exophiala</taxon>
    </lineage>
</organism>
<protein>
    <submittedName>
        <fullName evidence="1">Uncharacterized protein</fullName>
    </submittedName>
</protein>
<comment type="caution">
    <text evidence="1">The sequence shown here is derived from an EMBL/GenBank/DDBJ whole genome shotgun (WGS) entry which is preliminary data.</text>
</comment>
<name>A0AAN6IG93_9EURO</name>
<dbReference type="AlphaFoldDB" id="A0AAN6IG93"/>
<keyword evidence="2" id="KW-1185">Reference proteome</keyword>
<sequence length="156" mass="16791">MSRPAVADFVDSFFTNTLFQADDKLAASVLATELASDANIVVRCLLPPLTQFPCSDYLSIKINGTSLTGSDFVNLITTQFRSAFSASIVEIKDLNIATTNDSGSTGVVGQWTAYVTKGKEDGKEIKQSATTIVKVEERDGKNVVTGLWEAQTVEES</sequence>
<reference evidence="1" key="1">
    <citation type="journal article" date="2022" name="bioRxiv">
        <title>Deciphering the potential niche of two novel black yeast fungi from a biological soil crust based on their genomes, phenotypes, and melanin regulation.</title>
        <authorList>
            <consortium name="DOE Joint Genome Institute"/>
            <person name="Carr E.C."/>
            <person name="Barton Q."/>
            <person name="Grambo S."/>
            <person name="Sullivan M."/>
            <person name="Renfro C.M."/>
            <person name="Kuo A."/>
            <person name="Pangilinan J."/>
            <person name="Lipzen A."/>
            <person name="Keymanesh K."/>
            <person name="Savage E."/>
            <person name="Barry K."/>
            <person name="Grigoriev I.V."/>
            <person name="Riekhof W.R."/>
            <person name="Harris S.S."/>
        </authorList>
    </citation>
    <scope>NUCLEOTIDE SEQUENCE</scope>
    <source>
        <strain evidence="1">JF 03-4F</strain>
    </source>
</reference>
<dbReference type="Proteomes" id="UP001203852">
    <property type="component" value="Unassembled WGS sequence"/>
</dbReference>
<evidence type="ECO:0000313" key="1">
    <source>
        <dbReference type="EMBL" id="KAI1616431.1"/>
    </source>
</evidence>
<accession>A0AAN6IG93</accession>